<name>A0A0C3A8H8_RHOER</name>
<dbReference type="EMBL" id="MRBO01000301">
    <property type="protein sequence ID" value="KAB2585653.1"/>
    <property type="molecule type" value="Genomic_DNA"/>
</dbReference>
<dbReference type="Proteomes" id="UP000325576">
    <property type="component" value="Unassembled WGS sequence"/>
</dbReference>
<reference evidence="1 2" key="1">
    <citation type="journal article" date="2017" name="Poromechanics V (2013)">
        <title>Genomic Characterization of the Arsenic-Tolerant Actinobacterium, &lt;i&gt;Rhodococcus erythropolis&lt;/i&gt; S43.</title>
        <authorList>
            <person name="Retamal-Morales G."/>
            <person name="Mehnert M."/>
            <person name="Schwabe R."/>
            <person name="Tischler D."/>
            <person name="Schloemann M."/>
            <person name="Levican G.J."/>
        </authorList>
    </citation>
    <scope>NUCLEOTIDE SEQUENCE [LARGE SCALE GENOMIC DNA]</scope>
    <source>
        <strain evidence="1 2">S43</strain>
    </source>
</reference>
<gene>
    <name evidence="1" type="ORF">BS297_09265</name>
</gene>
<evidence type="ECO:0000313" key="1">
    <source>
        <dbReference type="EMBL" id="KAB2585653.1"/>
    </source>
</evidence>
<dbReference type="AlphaFoldDB" id="A0A0C3A8H8"/>
<accession>A0A0C3A8H8</accession>
<sequence>MQSQILAALFARTRTPLSVFRDKCGGLRISVPKARRAKDGTIPSAERTSLADTLRIPAHQSRANGVYIPADTSWMHEMLSRSYGDTPSPIREARYTVA</sequence>
<protein>
    <submittedName>
        <fullName evidence="1">Uncharacterized protein</fullName>
    </submittedName>
</protein>
<proteinExistence type="predicted"/>
<comment type="caution">
    <text evidence="1">The sequence shown here is derived from an EMBL/GenBank/DDBJ whole genome shotgun (WGS) entry which is preliminary data.</text>
</comment>
<organism evidence="1 2">
    <name type="scientific">Rhodococcus erythropolis</name>
    <name type="common">Arthrobacter picolinophilus</name>
    <dbReference type="NCBI Taxonomy" id="1833"/>
    <lineage>
        <taxon>Bacteria</taxon>
        <taxon>Bacillati</taxon>
        <taxon>Actinomycetota</taxon>
        <taxon>Actinomycetes</taxon>
        <taxon>Mycobacteriales</taxon>
        <taxon>Nocardiaceae</taxon>
        <taxon>Rhodococcus</taxon>
        <taxon>Rhodococcus erythropolis group</taxon>
    </lineage>
</organism>
<evidence type="ECO:0000313" key="2">
    <source>
        <dbReference type="Proteomes" id="UP000325576"/>
    </source>
</evidence>